<comment type="caution">
    <text evidence="1">The sequence shown here is derived from an EMBL/GenBank/DDBJ whole genome shotgun (WGS) entry which is preliminary data.</text>
</comment>
<accession>A0A9Q1G9W9</accession>
<keyword evidence="2" id="KW-1185">Reference proteome</keyword>
<reference evidence="1" key="1">
    <citation type="journal article" date="2023" name="Science">
        <title>Genome structures resolve the early diversification of teleost fishes.</title>
        <authorList>
            <person name="Parey E."/>
            <person name="Louis A."/>
            <person name="Montfort J."/>
            <person name="Bouchez O."/>
            <person name="Roques C."/>
            <person name="Iampietro C."/>
            <person name="Lluch J."/>
            <person name="Castinel A."/>
            <person name="Donnadieu C."/>
            <person name="Desvignes T."/>
            <person name="Floi Bucao C."/>
            <person name="Jouanno E."/>
            <person name="Wen M."/>
            <person name="Mejri S."/>
            <person name="Dirks R."/>
            <person name="Jansen H."/>
            <person name="Henkel C."/>
            <person name="Chen W.J."/>
            <person name="Zahm M."/>
            <person name="Cabau C."/>
            <person name="Klopp C."/>
            <person name="Thompson A.W."/>
            <person name="Robinson-Rechavi M."/>
            <person name="Braasch I."/>
            <person name="Lecointre G."/>
            <person name="Bobe J."/>
            <person name="Postlethwait J.H."/>
            <person name="Berthelot C."/>
            <person name="Roest Crollius H."/>
            <person name="Guiguen Y."/>
        </authorList>
    </citation>
    <scope>NUCLEOTIDE SEQUENCE</scope>
    <source>
        <strain evidence="1">WJC10195</strain>
    </source>
</reference>
<protein>
    <submittedName>
        <fullName evidence="1">Uncharacterized protein</fullName>
    </submittedName>
</protein>
<organism evidence="1 2">
    <name type="scientific">Synaphobranchus kaupii</name>
    <name type="common">Kaup's arrowtooth eel</name>
    <dbReference type="NCBI Taxonomy" id="118154"/>
    <lineage>
        <taxon>Eukaryota</taxon>
        <taxon>Metazoa</taxon>
        <taxon>Chordata</taxon>
        <taxon>Craniata</taxon>
        <taxon>Vertebrata</taxon>
        <taxon>Euteleostomi</taxon>
        <taxon>Actinopterygii</taxon>
        <taxon>Neopterygii</taxon>
        <taxon>Teleostei</taxon>
        <taxon>Anguilliformes</taxon>
        <taxon>Synaphobranchidae</taxon>
        <taxon>Synaphobranchus</taxon>
    </lineage>
</organism>
<dbReference type="Proteomes" id="UP001152622">
    <property type="component" value="Chromosome 1"/>
</dbReference>
<evidence type="ECO:0000313" key="1">
    <source>
        <dbReference type="EMBL" id="KAJ8380167.1"/>
    </source>
</evidence>
<evidence type="ECO:0000313" key="2">
    <source>
        <dbReference type="Proteomes" id="UP001152622"/>
    </source>
</evidence>
<proteinExistence type="predicted"/>
<name>A0A9Q1G9W9_SYNKA</name>
<dbReference type="EMBL" id="JAINUF010000001">
    <property type="protein sequence ID" value="KAJ8380167.1"/>
    <property type="molecule type" value="Genomic_DNA"/>
</dbReference>
<dbReference type="AlphaFoldDB" id="A0A9Q1G9W9"/>
<gene>
    <name evidence="1" type="ORF">SKAU_G00009450</name>
</gene>
<sequence>MGSEAFDGICCGRTRSSSRRTARPGGGACSRFLPRLTSLSVTVSTPMADRARLQRCFQRTQRNMDGVPAVSLPPCGSHLSLFRRYFVGSLKPENAVQAVDAREARRAIPVAHFKRY</sequence>